<dbReference type="AlphaFoldDB" id="A0AAE1AK41"/>
<dbReference type="Pfam" id="PF13843">
    <property type="entry name" value="DDE_Tnp_1_7"/>
    <property type="match status" value="1"/>
</dbReference>
<feature type="domain" description="PiggyBac transposable element-derived protein" evidence="2">
    <location>
        <begin position="11"/>
        <end position="102"/>
    </location>
</feature>
<evidence type="ECO:0000313" key="3">
    <source>
        <dbReference type="EMBL" id="KAK3789294.1"/>
    </source>
</evidence>
<evidence type="ECO:0000313" key="4">
    <source>
        <dbReference type="Proteomes" id="UP001283361"/>
    </source>
</evidence>
<feature type="transmembrane region" description="Helical" evidence="1">
    <location>
        <begin position="85"/>
        <end position="105"/>
    </location>
</feature>
<sequence>MDSSVDVDAYIIALRWYDNKKVDVISSFVEEEPVTSVSCWDKKEKKKVDVPCPAAIHHYNKNMGGVDLLGSLTALYKAKIKTRRWYIYIFYHSINMVLVTSWLWYRCYCKLLAEKEIKLSSFLNQVASALISVDRRKPGRPSVENPNSQQYLQKPCAHSFQLWMFDLMAFIIGLCGIPGRHARCLSARRSPLCTAANVKFIYA</sequence>
<gene>
    <name evidence="3" type="ORF">RRG08_001684</name>
</gene>
<accession>A0AAE1AK41</accession>
<proteinExistence type="predicted"/>
<dbReference type="PANTHER" id="PTHR47272:SF1">
    <property type="entry name" value="PIGGYBAC TRANSPOSABLE ELEMENT-DERIVED PROTEIN 3-LIKE"/>
    <property type="match status" value="1"/>
</dbReference>
<comment type="caution">
    <text evidence="3">The sequence shown here is derived from an EMBL/GenBank/DDBJ whole genome shotgun (WGS) entry which is preliminary data.</text>
</comment>
<keyword evidence="1" id="KW-0812">Transmembrane</keyword>
<feature type="transmembrane region" description="Helical" evidence="1">
    <location>
        <begin position="160"/>
        <end position="179"/>
    </location>
</feature>
<keyword evidence="1" id="KW-1133">Transmembrane helix</keyword>
<reference evidence="3" key="1">
    <citation type="journal article" date="2023" name="G3 (Bethesda)">
        <title>A reference genome for the long-term kleptoplast-retaining sea slug Elysia crispata morphotype clarki.</title>
        <authorList>
            <person name="Eastman K.E."/>
            <person name="Pendleton A.L."/>
            <person name="Shaikh M.A."/>
            <person name="Suttiyut T."/>
            <person name="Ogas R."/>
            <person name="Tomko P."/>
            <person name="Gavelis G."/>
            <person name="Widhalm J.R."/>
            <person name="Wisecaver J.H."/>
        </authorList>
    </citation>
    <scope>NUCLEOTIDE SEQUENCE</scope>
    <source>
        <strain evidence="3">ECLA1</strain>
    </source>
</reference>
<organism evidence="3 4">
    <name type="scientific">Elysia crispata</name>
    <name type="common">lettuce slug</name>
    <dbReference type="NCBI Taxonomy" id="231223"/>
    <lineage>
        <taxon>Eukaryota</taxon>
        <taxon>Metazoa</taxon>
        <taxon>Spiralia</taxon>
        <taxon>Lophotrochozoa</taxon>
        <taxon>Mollusca</taxon>
        <taxon>Gastropoda</taxon>
        <taxon>Heterobranchia</taxon>
        <taxon>Euthyneura</taxon>
        <taxon>Panpulmonata</taxon>
        <taxon>Sacoglossa</taxon>
        <taxon>Placobranchoidea</taxon>
        <taxon>Plakobranchidae</taxon>
        <taxon>Elysia</taxon>
    </lineage>
</organism>
<evidence type="ECO:0000256" key="1">
    <source>
        <dbReference type="SAM" id="Phobius"/>
    </source>
</evidence>
<dbReference type="InterPro" id="IPR029526">
    <property type="entry name" value="PGBD"/>
</dbReference>
<dbReference type="PANTHER" id="PTHR47272">
    <property type="entry name" value="DDE_TNP_1_7 DOMAIN-CONTAINING PROTEIN"/>
    <property type="match status" value="1"/>
</dbReference>
<keyword evidence="4" id="KW-1185">Reference proteome</keyword>
<dbReference type="EMBL" id="JAWDGP010001678">
    <property type="protein sequence ID" value="KAK3789294.1"/>
    <property type="molecule type" value="Genomic_DNA"/>
</dbReference>
<dbReference type="Proteomes" id="UP001283361">
    <property type="component" value="Unassembled WGS sequence"/>
</dbReference>
<evidence type="ECO:0000259" key="2">
    <source>
        <dbReference type="Pfam" id="PF13843"/>
    </source>
</evidence>
<name>A0AAE1AK41_9GAST</name>
<keyword evidence="1" id="KW-0472">Membrane</keyword>
<protein>
    <recommendedName>
        <fullName evidence="2">PiggyBac transposable element-derived protein domain-containing protein</fullName>
    </recommendedName>
</protein>